<accession>A0A9D9ESB4</accession>
<dbReference type="AlphaFoldDB" id="A0A9D9ESB4"/>
<dbReference type="EMBL" id="JADIMS010000067">
    <property type="protein sequence ID" value="MBO8450279.1"/>
    <property type="molecule type" value="Genomic_DNA"/>
</dbReference>
<organism evidence="3 4">
    <name type="scientific">Candidatus Avitreponema avistercoris</name>
    <dbReference type="NCBI Taxonomy" id="2840705"/>
    <lineage>
        <taxon>Bacteria</taxon>
        <taxon>Pseudomonadati</taxon>
        <taxon>Spirochaetota</taxon>
        <taxon>Spirochaetia</taxon>
        <taxon>Spirochaetales</taxon>
        <taxon>Candidatus Avitreponema</taxon>
    </lineage>
</organism>
<keyword evidence="3" id="KW-0969">Cilium</keyword>
<dbReference type="Proteomes" id="UP000823616">
    <property type="component" value="Unassembled WGS sequence"/>
</dbReference>
<reference evidence="3" key="1">
    <citation type="submission" date="2020-10" db="EMBL/GenBank/DDBJ databases">
        <authorList>
            <person name="Gilroy R."/>
        </authorList>
    </citation>
    <scope>NUCLEOTIDE SEQUENCE</scope>
    <source>
        <strain evidence="3">B3-4054</strain>
    </source>
</reference>
<name>A0A9D9ESB4_9SPIR</name>
<dbReference type="InterPro" id="IPR021136">
    <property type="entry name" value="Flagellar_hook_control-like_C"/>
</dbReference>
<dbReference type="Pfam" id="PF02120">
    <property type="entry name" value="Flg_hook"/>
    <property type="match status" value="1"/>
</dbReference>
<dbReference type="Gene3D" id="3.30.750.140">
    <property type="match status" value="1"/>
</dbReference>
<evidence type="ECO:0000313" key="4">
    <source>
        <dbReference type="Proteomes" id="UP000823616"/>
    </source>
</evidence>
<keyword evidence="3" id="KW-0282">Flagellum</keyword>
<proteinExistence type="predicted"/>
<dbReference type="InterPro" id="IPR038610">
    <property type="entry name" value="FliK-like_C_sf"/>
</dbReference>
<feature type="compositionally biased region" description="Low complexity" evidence="1">
    <location>
        <begin position="171"/>
        <end position="182"/>
    </location>
</feature>
<evidence type="ECO:0000256" key="1">
    <source>
        <dbReference type="SAM" id="MobiDB-lite"/>
    </source>
</evidence>
<reference evidence="3" key="2">
    <citation type="journal article" date="2021" name="PeerJ">
        <title>Extensive microbial diversity within the chicken gut microbiome revealed by metagenomics and culture.</title>
        <authorList>
            <person name="Gilroy R."/>
            <person name="Ravi A."/>
            <person name="Getino M."/>
            <person name="Pursley I."/>
            <person name="Horton D.L."/>
            <person name="Alikhan N.F."/>
            <person name="Baker D."/>
            <person name="Gharbi K."/>
            <person name="Hall N."/>
            <person name="Watson M."/>
            <person name="Adriaenssens E.M."/>
            <person name="Foster-Nyarko E."/>
            <person name="Jarju S."/>
            <person name="Secka A."/>
            <person name="Antonio M."/>
            <person name="Oren A."/>
            <person name="Chaudhuri R.R."/>
            <person name="La Ragione R."/>
            <person name="Hildebrand F."/>
            <person name="Pallen M.J."/>
        </authorList>
    </citation>
    <scope>NUCLEOTIDE SEQUENCE</scope>
    <source>
        <strain evidence="3">B3-4054</strain>
    </source>
</reference>
<gene>
    <name evidence="3" type="ORF">IAA96_04150</name>
</gene>
<feature type="region of interest" description="Disordered" evidence="1">
    <location>
        <begin position="1"/>
        <end position="117"/>
    </location>
</feature>
<feature type="region of interest" description="Disordered" evidence="1">
    <location>
        <begin position="149"/>
        <end position="232"/>
    </location>
</feature>
<feature type="compositionally biased region" description="Low complexity" evidence="1">
    <location>
        <begin position="92"/>
        <end position="102"/>
    </location>
</feature>
<evidence type="ECO:0000313" key="3">
    <source>
        <dbReference type="EMBL" id="MBO8450279.1"/>
    </source>
</evidence>
<feature type="compositionally biased region" description="Basic and acidic residues" evidence="1">
    <location>
        <begin position="63"/>
        <end position="80"/>
    </location>
</feature>
<comment type="caution">
    <text evidence="3">The sequence shown here is derived from an EMBL/GenBank/DDBJ whole genome shotgun (WGS) entry which is preliminary data.</text>
</comment>
<protein>
    <submittedName>
        <fullName evidence="3">Flagellar hook-length control protein FliK</fullName>
    </submittedName>
</protein>
<keyword evidence="3" id="KW-0966">Cell projection</keyword>
<feature type="domain" description="Flagellar hook-length control protein-like C-terminal" evidence="2">
    <location>
        <begin position="348"/>
        <end position="421"/>
    </location>
</feature>
<sequence>MLTGDAFGAVSGEMDRLRADSLRPAGGDVKSPRKDAQTGNSFPEMLESMQNAMDRASGTGTEAGRETENRHPVSKTDKEQGNLTGTGKDQDAAGQDAAADAGMFPPPVQEHPVPVFDGKDGVLAADVLPEENSAENSLISVLPDNPADVLAGTENLPGTKPASARSQKPETAAGADTASGTAEHLPAVSAGTAGETRSAFRLTVKETETAGAAEQPEQTAESGKQNRAEEKTQDAVLSVLDLRRAGNREAAELAAEKISPDGNAAVPEIRPDAKAETEPEFFSFAADGGRNSFADNGGFSFRGSSPVSPSGSMTEAASAPSAPFAEKLAAELRSHAADLVRAGQIVLRDGGQGTLRLTLHPETLGQVRIHLELSGERKLSGRISVSSREAWEAFSGSMDSLVQAFAEEGFDTQGFDLSWSGTDGSGYAPDGKISAPFYASSVPDVMPEPEVSDNQTASLRTFRRGGLYAVDVFA</sequence>
<dbReference type="CDD" id="cd17470">
    <property type="entry name" value="T3SS_Flik_C"/>
    <property type="match status" value="1"/>
</dbReference>
<evidence type="ECO:0000259" key="2">
    <source>
        <dbReference type="Pfam" id="PF02120"/>
    </source>
</evidence>